<reference evidence="3" key="1">
    <citation type="submission" date="2021-06" db="EMBL/GenBank/DDBJ databases">
        <authorList>
            <person name="Kallberg Y."/>
            <person name="Tangrot J."/>
            <person name="Rosling A."/>
        </authorList>
    </citation>
    <scope>NUCLEOTIDE SEQUENCE</scope>
    <source>
        <strain evidence="3">BR232B</strain>
    </source>
</reference>
<keyword evidence="4" id="KW-1185">Reference proteome</keyword>
<dbReference type="Pfam" id="PF04874">
    <property type="entry name" value="Mak16"/>
    <property type="match status" value="1"/>
</dbReference>
<dbReference type="OrthoDB" id="10251342at2759"/>
<keyword evidence="2" id="KW-0539">Nucleus</keyword>
<dbReference type="Proteomes" id="UP000789739">
    <property type="component" value="Unassembled WGS sequence"/>
</dbReference>
<dbReference type="GO" id="GO:0005730">
    <property type="term" value="C:nucleolus"/>
    <property type="evidence" value="ECO:0007669"/>
    <property type="project" value="TreeGrafter"/>
</dbReference>
<dbReference type="PANTHER" id="PTHR23405:SF4">
    <property type="entry name" value="PROTEIN MAK16 HOMOLOG"/>
    <property type="match status" value="1"/>
</dbReference>
<evidence type="ECO:0000256" key="2">
    <source>
        <dbReference type="ARBA" id="ARBA00023242"/>
    </source>
</evidence>
<sequence>MRKLRKKEGPQLIPIKKKLDRREATRERKAEAAARLNKAVEKELIHRLKSRAYGDAPLNVNEDVWRSVLEGDEVAVEDDITSESEVEDLVENEREFVSDVSDDESVDDIEDMLNKMSEDEVDDDDDIMTECVELEYE</sequence>
<comment type="caution">
    <text evidence="3">The sequence shown here is derived from an EMBL/GenBank/DDBJ whole genome shotgun (WGS) entry which is preliminary data.</text>
</comment>
<proteinExistence type="predicted"/>
<protein>
    <submittedName>
        <fullName evidence="3">1122_t:CDS:1</fullName>
    </submittedName>
</protein>
<gene>
    <name evidence="3" type="ORF">PBRASI_LOCUS2524</name>
</gene>
<evidence type="ECO:0000313" key="4">
    <source>
        <dbReference type="Proteomes" id="UP000789739"/>
    </source>
</evidence>
<dbReference type="GO" id="GO:0030687">
    <property type="term" value="C:preribosome, large subunit precursor"/>
    <property type="evidence" value="ECO:0007669"/>
    <property type="project" value="TreeGrafter"/>
</dbReference>
<evidence type="ECO:0000256" key="1">
    <source>
        <dbReference type="ARBA" id="ARBA00004123"/>
    </source>
</evidence>
<organism evidence="3 4">
    <name type="scientific">Paraglomus brasilianum</name>
    <dbReference type="NCBI Taxonomy" id="144538"/>
    <lineage>
        <taxon>Eukaryota</taxon>
        <taxon>Fungi</taxon>
        <taxon>Fungi incertae sedis</taxon>
        <taxon>Mucoromycota</taxon>
        <taxon>Glomeromycotina</taxon>
        <taxon>Glomeromycetes</taxon>
        <taxon>Paraglomerales</taxon>
        <taxon>Paraglomeraceae</taxon>
        <taxon>Paraglomus</taxon>
    </lineage>
</organism>
<name>A0A9N8ZL01_9GLOM</name>
<comment type="subcellular location">
    <subcellularLocation>
        <location evidence="1">Nucleus</location>
    </subcellularLocation>
</comment>
<dbReference type="InterPro" id="IPR006958">
    <property type="entry name" value="Mak16"/>
</dbReference>
<accession>A0A9N8ZL01</accession>
<dbReference type="PANTHER" id="PTHR23405">
    <property type="entry name" value="MAINTENANCE OF KILLER 16 MAK16 PROTEIN-RELATED"/>
    <property type="match status" value="1"/>
</dbReference>
<dbReference type="GO" id="GO:0000460">
    <property type="term" value="P:maturation of 5.8S rRNA"/>
    <property type="evidence" value="ECO:0007669"/>
    <property type="project" value="TreeGrafter"/>
</dbReference>
<evidence type="ECO:0000313" key="3">
    <source>
        <dbReference type="EMBL" id="CAG8499363.1"/>
    </source>
</evidence>
<dbReference type="EMBL" id="CAJVPI010000200">
    <property type="protein sequence ID" value="CAG8499363.1"/>
    <property type="molecule type" value="Genomic_DNA"/>
</dbReference>
<dbReference type="AlphaFoldDB" id="A0A9N8ZL01"/>
<dbReference type="GO" id="GO:0000470">
    <property type="term" value="P:maturation of LSU-rRNA"/>
    <property type="evidence" value="ECO:0007669"/>
    <property type="project" value="TreeGrafter"/>
</dbReference>